<keyword evidence="3" id="KW-0121">Carboxypeptidase</keyword>
<feature type="signal peptide" evidence="1">
    <location>
        <begin position="1"/>
        <end position="23"/>
    </location>
</feature>
<dbReference type="Gene3D" id="3.30.1380.10">
    <property type="match status" value="1"/>
</dbReference>
<dbReference type="GO" id="GO:0006508">
    <property type="term" value="P:proteolysis"/>
    <property type="evidence" value="ECO:0007669"/>
    <property type="project" value="InterPro"/>
</dbReference>
<dbReference type="InterPro" id="IPR009045">
    <property type="entry name" value="Zn_M74/Hedgehog-like"/>
</dbReference>
<sequence length="170" mass="17693">MRFVLTVATTAVAAVLSAPLSHADPTGETAPDSPPLTAFDVADPAIGRLDPTLLAAVQNATSAAAAEGVTVTVTSGWRSPEFQQQLLDDAIVTYGSYAAARQYVQTPEQSRHVVGAAVDIGGPGADQWMITNGPRFGLCQIYANETWHFELTTDLFGACPALLPDAAGAH</sequence>
<dbReference type="Proteomes" id="UP000501849">
    <property type="component" value="Chromosome"/>
</dbReference>
<keyword evidence="4" id="KW-1185">Reference proteome</keyword>
<dbReference type="AlphaFoldDB" id="A0A6H0RZS9"/>
<name>A0A6H0RZS9_9MYCO</name>
<gene>
    <name evidence="3" type="ORF">EXE63_07340</name>
</gene>
<dbReference type="CDD" id="cd14846">
    <property type="entry name" value="Peptidase_M15_like"/>
    <property type="match status" value="1"/>
</dbReference>
<evidence type="ECO:0000313" key="3">
    <source>
        <dbReference type="EMBL" id="QIV80713.1"/>
    </source>
</evidence>
<dbReference type="SUPFAM" id="SSF55166">
    <property type="entry name" value="Hedgehog/DD-peptidase"/>
    <property type="match status" value="1"/>
</dbReference>
<evidence type="ECO:0000256" key="1">
    <source>
        <dbReference type="SAM" id="SignalP"/>
    </source>
</evidence>
<evidence type="ECO:0000259" key="2">
    <source>
        <dbReference type="Pfam" id="PF02557"/>
    </source>
</evidence>
<organism evidence="3 4">
    <name type="scientific">Mycolicibacterium frederiksbergense</name>
    <dbReference type="NCBI Taxonomy" id="117567"/>
    <lineage>
        <taxon>Bacteria</taxon>
        <taxon>Bacillati</taxon>
        <taxon>Actinomycetota</taxon>
        <taxon>Actinomycetes</taxon>
        <taxon>Mycobacteriales</taxon>
        <taxon>Mycobacteriaceae</taxon>
        <taxon>Mycolicibacterium</taxon>
    </lineage>
</organism>
<dbReference type="RefSeq" id="WP_168141380.1">
    <property type="nucleotide sequence ID" value="NZ_CP038799.1"/>
</dbReference>
<proteinExistence type="predicted"/>
<accession>A0A6H0RZS9</accession>
<keyword evidence="3" id="KW-0645">Protease</keyword>
<dbReference type="GO" id="GO:0004180">
    <property type="term" value="F:carboxypeptidase activity"/>
    <property type="evidence" value="ECO:0007669"/>
    <property type="project" value="UniProtKB-KW"/>
</dbReference>
<protein>
    <submittedName>
        <fullName evidence="3">Carboxypeptidase</fullName>
    </submittedName>
</protein>
<dbReference type="KEGG" id="mfre:EXE63_07340"/>
<keyword evidence="3" id="KW-0378">Hydrolase</keyword>
<dbReference type="Pfam" id="PF02557">
    <property type="entry name" value="VanY"/>
    <property type="match status" value="1"/>
</dbReference>
<reference evidence="3 4" key="1">
    <citation type="submission" date="2019-04" db="EMBL/GenBank/DDBJ databases">
        <title>Draft, Whole-Genome Sequence of the Anthracene-degrading Mycobacterium frederiksbergense LB501T, Isolated from a Polycyclic Aromatic Hydrocarbon (PAH)-Contaminated Soil.</title>
        <authorList>
            <person name="Augelletti F."/>
        </authorList>
    </citation>
    <scope>NUCLEOTIDE SEQUENCE [LARGE SCALE GENOMIC DNA]</scope>
    <source>
        <strain evidence="3 4">LB 501T</strain>
    </source>
</reference>
<keyword evidence="1" id="KW-0732">Signal</keyword>
<dbReference type="InterPro" id="IPR003709">
    <property type="entry name" value="VanY-like_core_dom"/>
</dbReference>
<evidence type="ECO:0000313" key="4">
    <source>
        <dbReference type="Proteomes" id="UP000501849"/>
    </source>
</evidence>
<feature type="chain" id="PRO_5026043597" evidence="1">
    <location>
        <begin position="24"/>
        <end position="170"/>
    </location>
</feature>
<dbReference type="EMBL" id="CP038799">
    <property type="protein sequence ID" value="QIV80713.1"/>
    <property type="molecule type" value="Genomic_DNA"/>
</dbReference>
<feature type="domain" description="D-alanyl-D-alanine carboxypeptidase-like core" evidence="2">
    <location>
        <begin position="49"/>
        <end position="127"/>
    </location>
</feature>